<name>A0A368Z8L9_9RHOB</name>
<gene>
    <name evidence="6" type="ORF">DFP89_102279</name>
</gene>
<comment type="caution">
    <text evidence="6">The sequence shown here is derived from an EMBL/GenBank/DDBJ whole genome shotgun (WGS) entry which is preliminary data.</text>
</comment>
<evidence type="ECO:0000256" key="2">
    <source>
        <dbReference type="ARBA" id="ARBA00006906"/>
    </source>
</evidence>
<dbReference type="EMBL" id="QPJL01000002">
    <property type="protein sequence ID" value="RCW88349.1"/>
    <property type="molecule type" value="Genomic_DNA"/>
</dbReference>
<dbReference type="RefSeq" id="WP_114348068.1">
    <property type="nucleotide sequence ID" value="NZ_QPJL01000002.1"/>
</dbReference>
<organism evidence="6 7">
    <name type="scientific">Paracoccus lutimaris</name>
    <dbReference type="NCBI Taxonomy" id="1490030"/>
    <lineage>
        <taxon>Bacteria</taxon>
        <taxon>Pseudomonadati</taxon>
        <taxon>Pseudomonadota</taxon>
        <taxon>Alphaproteobacteria</taxon>
        <taxon>Rhodobacterales</taxon>
        <taxon>Paracoccaceae</taxon>
        <taxon>Paracoccus</taxon>
    </lineage>
</organism>
<dbReference type="NCBIfam" id="NF006600">
    <property type="entry name" value="PRK09140.1"/>
    <property type="match status" value="1"/>
</dbReference>
<dbReference type="PROSITE" id="PS00160">
    <property type="entry name" value="ALDOLASE_KDPG_KHG_2"/>
    <property type="match status" value="1"/>
</dbReference>
<keyword evidence="7" id="KW-1185">Reference proteome</keyword>
<dbReference type="CDD" id="cd00452">
    <property type="entry name" value="KDPG_aldolase"/>
    <property type="match status" value="1"/>
</dbReference>
<evidence type="ECO:0000313" key="6">
    <source>
        <dbReference type="EMBL" id="RCW88349.1"/>
    </source>
</evidence>
<dbReference type="PANTHER" id="PTHR30246">
    <property type="entry name" value="2-KETO-3-DEOXY-6-PHOSPHOGLUCONATE ALDOLASE"/>
    <property type="match status" value="1"/>
</dbReference>
<comment type="pathway">
    <text evidence="1">Carbohydrate acid metabolism.</text>
</comment>
<dbReference type="InterPro" id="IPR000887">
    <property type="entry name" value="Aldlse_KDPG_KHG"/>
</dbReference>
<dbReference type="Gene3D" id="3.20.20.70">
    <property type="entry name" value="Aldolase class I"/>
    <property type="match status" value="1"/>
</dbReference>
<proteinExistence type="inferred from homology"/>
<keyword evidence="5" id="KW-0119">Carbohydrate metabolism</keyword>
<evidence type="ECO:0000256" key="4">
    <source>
        <dbReference type="ARBA" id="ARBA00023239"/>
    </source>
</evidence>
<evidence type="ECO:0000256" key="3">
    <source>
        <dbReference type="ARBA" id="ARBA00011233"/>
    </source>
</evidence>
<keyword evidence="4" id="KW-0456">Lyase</keyword>
<dbReference type="OrthoDB" id="7204076at2"/>
<comment type="similarity">
    <text evidence="2">Belongs to the KHG/KDPG aldolase family.</text>
</comment>
<accession>A0A368Z8L9</accession>
<reference evidence="6 7" key="1">
    <citation type="submission" date="2018-07" db="EMBL/GenBank/DDBJ databases">
        <title>Genomic Encyclopedia of Type Strains, Phase III (KMG-III): the genomes of soil and plant-associated and newly described type strains.</title>
        <authorList>
            <person name="Whitman W."/>
        </authorList>
    </citation>
    <scope>NUCLEOTIDE SEQUENCE [LARGE SCALE GENOMIC DNA]</scope>
    <source>
        <strain evidence="6 7">CECT 8525</strain>
    </source>
</reference>
<dbReference type="InterPro" id="IPR013785">
    <property type="entry name" value="Aldolase_TIM"/>
</dbReference>
<protein>
    <submittedName>
        <fullName evidence="6">2-keto-3-deoxy-phosphogalactonate aldolase</fullName>
    </submittedName>
</protein>
<dbReference type="InterPro" id="IPR031338">
    <property type="entry name" value="KDPG/KHG_AS_2"/>
</dbReference>
<dbReference type="Pfam" id="PF01081">
    <property type="entry name" value="Aldolase"/>
    <property type="match status" value="1"/>
</dbReference>
<dbReference type="PANTHER" id="PTHR30246:SF1">
    <property type="entry name" value="2-DEHYDRO-3-DEOXY-6-PHOSPHOGALACTONATE ALDOLASE-RELATED"/>
    <property type="match status" value="1"/>
</dbReference>
<dbReference type="SUPFAM" id="SSF51569">
    <property type="entry name" value="Aldolase"/>
    <property type="match status" value="1"/>
</dbReference>
<dbReference type="AlphaFoldDB" id="A0A368Z8L9"/>
<sequence>MTTPIIAILRGLTPVDALPVAQALIQTGITRIEVPLNSPEPFESIGRMVQEFGAQATIGAGTVLTMADVGRVADIGGRLIVSPNADPEVIRETRRLGMESWPGVFTATECFAAIAAGASGLKLFPAGPAGTGTLKALRAVLPRDMPVYAVGGAGPENFAEWLAAGAQGFGIGTALYAPGDSADTVLARAHNMVAAYQAAAS</sequence>
<evidence type="ECO:0000256" key="5">
    <source>
        <dbReference type="ARBA" id="ARBA00023277"/>
    </source>
</evidence>
<dbReference type="GO" id="GO:0016829">
    <property type="term" value="F:lyase activity"/>
    <property type="evidence" value="ECO:0007669"/>
    <property type="project" value="UniProtKB-KW"/>
</dbReference>
<comment type="subunit">
    <text evidence="3">Homotrimer.</text>
</comment>
<dbReference type="Proteomes" id="UP000253345">
    <property type="component" value="Unassembled WGS sequence"/>
</dbReference>
<evidence type="ECO:0000313" key="7">
    <source>
        <dbReference type="Proteomes" id="UP000253345"/>
    </source>
</evidence>
<evidence type="ECO:0000256" key="1">
    <source>
        <dbReference type="ARBA" id="ARBA00004761"/>
    </source>
</evidence>